<evidence type="ECO:0000313" key="2">
    <source>
        <dbReference type="Proteomes" id="UP000198211"/>
    </source>
</evidence>
<gene>
    <name evidence="1" type="ORF">PHMEG_00031834</name>
</gene>
<accession>A0A225UXQ7</accession>
<sequence length="99" mass="11186">MNSRAFGEPHPTEVAKPYAKKVISPFMLQRTVAWDPIRGDGNPTSSETVNAVLKKEGVQAAARRPIEYDEFINLLELVCSRKDKGPLKYLMRAVLTLQW</sequence>
<dbReference type="AlphaFoldDB" id="A0A225UXQ7"/>
<dbReference type="OrthoDB" id="101988at2759"/>
<dbReference type="Proteomes" id="UP000198211">
    <property type="component" value="Unassembled WGS sequence"/>
</dbReference>
<keyword evidence="2" id="KW-1185">Reference proteome</keyword>
<evidence type="ECO:0000313" key="1">
    <source>
        <dbReference type="EMBL" id="OWY97598.1"/>
    </source>
</evidence>
<protein>
    <submittedName>
        <fullName evidence="1">Uncharacterized protein</fullName>
    </submittedName>
</protein>
<comment type="caution">
    <text evidence="1">The sequence shown here is derived from an EMBL/GenBank/DDBJ whole genome shotgun (WGS) entry which is preliminary data.</text>
</comment>
<name>A0A225UXQ7_9STRA</name>
<reference evidence="2" key="1">
    <citation type="submission" date="2017-03" db="EMBL/GenBank/DDBJ databases">
        <title>Phytopthora megakarya and P. palmivora, two closely related causual agents of cacao black pod achieved similar genome size and gene model numbers by different mechanisms.</title>
        <authorList>
            <person name="Ali S."/>
            <person name="Shao J."/>
            <person name="Larry D.J."/>
            <person name="Kronmiller B."/>
            <person name="Shen D."/>
            <person name="Strem M.D."/>
            <person name="Melnick R.L."/>
            <person name="Guiltinan M.J."/>
            <person name="Tyler B.M."/>
            <person name="Meinhardt L.W."/>
            <person name="Bailey B.A."/>
        </authorList>
    </citation>
    <scope>NUCLEOTIDE SEQUENCE [LARGE SCALE GENOMIC DNA]</scope>
    <source>
        <strain evidence="2">zdho120</strain>
    </source>
</reference>
<dbReference type="EMBL" id="NBNE01010266">
    <property type="protein sequence ID" value="OWY97598.1"/>
    <property type="molecule type" value="Genomic_DNA"/>
</dbReference>
<organism evidence="1 2">
    <name type="scientific">Phytophthora megakarya</name>
    <dbReference type="NCBI Taxonomy" id="4795"/>
    <lineage>
        <taxon>Eukaryota</taxon>
        <taxon>Sar</taxon>
        <taxon>Stramenopiles</taxon>
        <taxon>Oomycota</taxon>
        <taxon>Peronosporomycetes</taxon>
        <taxon>Peronosporales</taxon>
        <taxon>Peronosporaceae</taxon>
        <taxon>Phytophthora</taxon>
    </lineage>
</organism>
<proteinExistence type="predicted"/>